<dbReference type="Proteomes" id="UP000887568">
    <property type="component" value="Unplaced"/>
</dbReference>
<proteinExistence type="predicted"/>
<evidence type="ECO:0000259" key="3">
    <source>
        <dbReference type="Pfam" id="PF12490"/>
    </source>
</evidence>
<feature type="domain" description="BCAS3 WD40" evidence="4">
    <location>
        <begin position="52"/>
        <end position="525"/>
    </location>
</feature>
<dbReference type="Pfam" id="PF12490">
    <property type="entry name" value="BCAS3"/>
    <property type="match status" value="1"/>
</dbReference>
<feature type="compositionally biased region" description="Polar residues" evidence="2">
    <location>
        <begin position="670"/>
        <end position="694"/>
    </location>
</feature>
<dbReference type="InterPro" id="IPR036322">
    <property type="entry name" value="WD40_repeat_dom_sf"/>
</dbReference>
<dbReference type="GO" id="GO:0000407">
    <property type="term" value="C:phagophore assembly site"/>
    <property type="evidence" value="ECO:0007669"/>
    <property type="project" value="UniProtKB-SubCell"/>
</dbReference>
<comment type="subcellular location">
    <subcellularLocation>
        <location evidence="1">Preautophagosomal structure</location>
    </subcellularLocation>
</comment>
<dbReference type="Gene3D" id="2.130.10.10">
    <property type="entry name" value="YVTN repeat-like/Quinoprotein amine dehydrogenase"/>
    <property type="match status" value="1"/>
</dbReference>
<evidence type="ECO:0000259" key="4">
    <source>
        <dbReference type="Pfam" id="PF21034"/>
    </source>
</evidence>
<dbReference type="OrthoDB" id="25778at2759"/>
<dbReference type="InterPro" id="IPR048382">
    <property type="entry name" value="BCAS3_WD40"/>
</dbReference>
<reference evidence="5" key="1">
    <citation type="submission" date="2022-11" db="UniProtKB">
        <authorList>
            <consortium name="EnsemblMetazoa"/>
        </authorList>
    </citation>
    <scope>IDENTIFICATION</scope>
</reference>
<evidence type="ECO:0008006" key="7">
    <source>
        <dbReference type="Google" id="ProtNLM"/>
    </source>
</evidence>
<dbReference type="InterPro" id="IPR015943">
    <property type="entry name" value="WD40/YVTN_repeat-like_dom_sf"/>
</dbReference>
<organism evidence="5 6">
    <name type="scientific">Patiria miniata</name>
    <name type="common">Bat star</name>
    <name type="synonym">Asterina miniata</name>
    <dbReference type="NCBI Taxonomy" id="46514"/>
    <lineage>
        <taxon>Eukaryota</taxon>
        <taxon>Metazoa</taxon>
        <taxon>Echinodermata</taxon>
        <taxon>Eleutherozoa</taxon>
        <taxon>Asterozoa</taxon>
        <taxon>Asteroidea</taxon>
        <taxon>Valvatacea</taxon>
        <taxon>Valvatida</taxon>
        <taxon>Asterinidae</taxon>
        <taxon>Patiria</taxon>
    </lineage>
</organism>
<feature type="region of interest" description="Disordered" evidence="2">
    <location>
        <begin position="975"/>
        <end position="1017"/>
    </location>
</feature>
<dbReference type="AlphaFoldDB" id="A0A914BE63"/>
<dbReference type="GO" id="GO:0006914">
    <property type="term" value="P:autophagy"/>
    <property type="evidence" value="ECO:0007669"/>
    <property type="project" value="InterPro"/>
</dbReference>
<feature type="compositionally biased region" description="Low complexity" evidence="2">
    <location>
        <begin position="978"/>
        <end position="990"/>
    </location>
</feature>
<dbReference type="Pfam" id="PF21034">
    <property type="entry name" value="BCAS3_WD40"/>
    <property type="match status" value="1"/>
</dbReference>
<feature type="region of interest" description="Disordered" evidence="2">
    <location>
        <begin position="282"/>
        <end position="308"/>
    </location>
</feature>
<dbReference type="OMA" id="ETHTAKR"/>
<dbReference type="SUPFAM" id="SSF50978">
    <property type="entry name" value="WD40 repeat-like"/>
    <property type="match status" value="1"/>
</dbReference>
<evidence type="ECO:0000313" key="6">
    <source>
        <dbReference type="Proteomes" id="UP000887568"/>
    </source>
</evidence>
<feature type="compositionally biased region" description="Polar residues" evidence="2">
    <location>
        <begin position="782"/>
        <end position="804"/>
    </location>
</feature>
<dbReference type="PANTHER" id="PTHR13268:SF0">
    <property type="entry name" value="BCAS3 MICROTUBULE ASSOCIATED CELL MIGRATION FACTOR"/>
    <property type="match status" value="1"/>
</dbReference>
<feature type="region of interest" description="Disordered" evidence="2">
    <location>
        <begin position="765"/>
        <end position="881"/>
    </location>
</feature>
<evidence type="ECO:0000256" key="1">
    <source>
        <dbReference type="ARBA" id="ARBA00004329"/>
    </source>
</evidence>
<dbReference type="InterPro" id="IPR022175">
    <property type="entry name" value="BCAS3_dom"/>
</dbReference>
<evidence type="ECO:0000313" key="5">
    <source>
        <dbReference type="EnsemblMetazoa" id="XP_038074359.1"/>
    </source>
</evidence>
<feature type="compositionally biased region" description="Polar residues" evidence="2">
    <location>
        <begin position="475"/>
        <end position="490"/>
    </location>
</feature>
<name>A0A914BE63_PATMI</name>
<dbReference type="EnsemblMetazoa" id="XM_038218431.1">
    <property type="protein sequence ID" value="XP_038074359.1"/>
    <property type="gene ID" value="LOC119742491"/>
</dbReference>
<dbReference type="GO" id="GO:0042594">
    <property type="term" value="P:response to starvation"/>
    <property type="evidence" value="ECO:0007669"/>
    <property type="project" value="TreeGrafter"/>
</dbReference>
<dbReference type="InterPro" id="IPR045142">
    <property type="entry name" value="BCAS3-like"/>
</dbReference>
<feature type="region of interest" description="Disordered" evidence="2">
    <location>
        <begin position="670"/>
        <end position="699"/>
    </location>
</feature>
<keyword evidence="6" id="KW-1185">Reference proteome</keyword>
<feature type="region of interest" description="Disordered" evidence="2">
    <location>
        <begin position="461"/>
        <end position="490"/>
    </location>
</feature>
<dbReference type="GeneID" id="119742491"/>
<dbReference type="RefSeq" id="XP_038074359.1">
    <property type="nucleotide sequence ID" value="XM_038218431.1"/>
</dbReference>
<dbReference type="CTD" id="54828"/>
<dbReference type="PANTHER" id="PTHR13268">
    <property type="entry name" value="BREAST CARCINOMA AMPLIFIED SEQUENCE 3"/>
    <property type="match status" value="1"/>
</dbReference>
<sequence length="1017" mass="109191">MAYQSPSKRAAASSRAAGVSVKAQPVSDKSYMATVVDFLQDAYSGNKAEDKDKILWVKFERACSPRGHLSNPHYVNQEGLEEPIFLVIGYANGVQIWSIPPSGDAQEVLSLRQGPVRILRILPTPYINSIRNHQQDKRPLVALCDGASSSQPFCSVSLLSLKTGEQVHNIAFKTPVCDVLCNRRLIVVALQEKVAAFDAVSFKSRFCITSCYPASSPNLNPLALGTRWLAYADRKLVPSHQSGGGVCRESSQSYKATVIHAAKAITKGISAFSESLGKLATSKLSTSPPRQESPTDKPSAAPLNAKHGTPGVVTVIDAASVEGEFNVTEDTSSDGIVAHFPAHINESISALTFDSSGSLLFTAGSQGHSFHLFRLMSHPCSSGLGAVHHLYTLYRGDTAAKVQDVSFTNDSRWVAVSTMRETTHVFPITPYGGLVSSRTHTPAKIVNKESRFHKSAGLDELVDTGRGSPVHGLSESPTSSGFHSPEPISSLSHSGALNNVAVSNPRLPPYPPPVTVTPLVQIKQPAILASVGGAVAGMTGNATRPRSASSQTAAVSDYVCISTCFASSRGHFVASSKGTREKNDGGKQTSVDSLFIMGCHGNLVEHLLEPKMLPGSAKKSEDGALELSVTEHAHWSLQRGMNWCEHRPPLSGLNHLLLTNDAKHTAANTAGSMLNSVPRSESSDSIRSAHSSPDSDFDEPWLSQVEMVTHAGPHRRLWMGPQFKFKTVPQPSSTTVLSSTSSALLSDGLETNRTAMEMTQDDVDLKSLRIQPLRSDPVPTPQLRSSERSAQPLASSQEASSLPTSIEYGSDAKKRSQAGKAMGPSDSEAAAKPPDAVTDPETDRQAQSKGRRKKKKRGKNSAKDMRQTAEGDVAEELAAGPECFPREIEDKIEILNPKAKQDLNRVEHKGAFDQAVNLLEVSCGSWPENSYQRGSEIVEERLRQTIADAMAESPMMSRTPPTRHKEREVLLDNPDLLSSSAGSADSAVHSYEARGSPAHSMDHILVFPPASGSPDSN</sequence>
<protein>
    <recommendedName>
        <fullName evidence="7">BCAS3 domain-containing protein</fullName>
    </recommendedName>
</protein>
<feature type="compositionally biased region" description="Basic residues" evidence="2">
    <location>
        <begin position="849"/>
        <end position="860"/>
    </location>
</feature>
<feature type="domain" description="BCAS3" evidence="3">
    <location>
        <begin position="619"/>
        <end position="736"/>
    </location>
</feature>
<feature type="compositionally biased region" description="Polar residues" evidence="2">
    <location>
        <begin position="282"/>
        <end position="292"/>
    </location>
</feature>
<accession>A0A914BE63</accession>
<evidence type="ECO:0000256" key="2">
    <source>
        <dbReference type="SAM" id="MobiDB-lite"/>
    </source>
</evidence>